<feature type="compositionally biased region" description="Polar residues" evidence="5">
    <location>
        <begin position="253"/>
        <end position="270"/>
    </location>
</feature>
<evidence type="ECO:0000256" key="5">
    <source>
        <dbReference type="SAM" id="MobiDB-lite"/>
    </source>
</evidence>
<feature type="chain" id="PRO_5014133819" description="Mid2 domain-containing protein" evidence="7">
    <location>
        <begin position="19"/>
        <end position="301"/>
    </location>
</feature>
<dbReference type="PANTHER" id="PTHR15549">
    <property type="entry name" value="PAIRED IMMUNOGLOBULIN-LIKE TYPE 2 RECEPTOR"/>
    <property type="match status" value="1"/>
</dbReference>
<feature type="signal peptide" evidence="7">
    <location>
        <begin position="1"/>
        <end position="18"/>
    </location>
</feature>
<dbReference type="AlphaFoldDB" id="A0A2I2GI82"/>
<evidence type="ECO:0000256" key="6">
    <source>
        <dbReference type="SAM" id="Phobius"/>
    </source>
</evidence>
<feature type="region of interest" description="Disordered" evidence="5">
    <location>
        <begin position="191"/>
        <end position="301"/>
    </location>
</feature>
<evidence type="ECO:0000256" key="2">
    <source>
        <dbReference type="ARBA" id="ARBA00022692"/>
    </source>
</evidence>
<feature type="compositionally biased region" description="Basic and acidic residues" evidence="5">
    <location>
        <begin position="290"/>
        <end position="301"/>
    </location>
</feature>
<reference evidence="8 9" key="1">
    <citation type="submission" date="2016-12" db="EMBL/GenBank/DDBJ databases">
        <title>The genomes of Aspergillus section Nigri reveals drivers in fungal speciation.</title>
        <authorList>
            <consortium name="DOE Joint Genome Institute"/>
            <person name="Vesth T.C."/>
            <person name="Nybo J."/>
            <person name="Theobald S."/>
            <person name="Brandl J."/>
            <person name="Frisvad J.C."/>
            <person name="Nielsen K.F."/>
            <person name="Lyhne E.K."/>
            <person name="Kogle M.E."/>
            <person name="Kuo A."/>
            <person name="Riley R."/>
            <person name="Clum A."/>
            <person name="Nolan M."/>
            <person name="Lipzen A."/>
            <person name="Salamov A."/>
            <person name="Henrissat B."/>
            <person name="Wiebenga A."/>
            <person name="De Vries R.P."/>
            <person name="Grigoriev I.V."/>
            <person name="Mortensen U.H."/>
            <person name="Andersen M.R."/>
            <person name="Baker S.E."/>
        </authorList>
    </citation>
    <scope>NUCLEOTIDE SEQUENCE [LARGE SCALE GENOMIC DNA]</scope>
    <source>
        <strain evidence="8 9">IBT 23096</strain>
    </source>
</reference>
<comment type="caution">
    <text evidence="8">The sequence shown here is derived from an EMBL/GenBank/DDBJ whole genome shotgun (WGS) entry which is preliminary data.</text>
</comment>
<dbReference type="InterPro" id="IPR051694">
    <property type="entry name" value="Immunoregulatory_rcpt-like"/>
</dbReference>
<gene>
    <name evidence="8" type="ORF">P170DRAFT_434302</name>
</gene>
<organism evidence="8 9">
    <name type="scientific">Aspergillus steynii IBT 23096</name>
    <dbReference type="NCBI Taxonomy" id="1392250"/>
    <lineage>
        <taxon>Eukaryota</taxon>
        <taxon>Fungi</taxon>
        <taxon>Dikarya</taxon>
        <taxon>Ascomycota</taxon>
        <taxon>Pezizomycotina</taxon>
        <taxon>Eurotiomycetes</taxon>
        <taxon>Eurotiomycetidae</taxon>
        <taxon>Eurotiales</taxon>
        <taxon>Aspergillaceae</taxon>
        <taxon>Aspergillus</taxon>
        <taxon>Aspergillus subgen. Circumdati</taxon>
    </lineage>
</organism>
<keyword evidence="7" id="KW-0732">Signal</keyword>
<evidence type="ECO:0000313" key="9">
    <source>
        <dbReference type="Proteomes" id="UP000234275"/>
    </source>
</evidence>
<protein>
    <recommendedName>
        <fullName evidence="10">Mid2 domain-containing protein</fullName>
    </recommendedName>
</protein>
<accession>A0A2I2GI82</accession>
<evidence type="ECO:0000256" key="3">
    <source>
        <dbReference type="ARBA" id="ARBA00022989"/>
    </source>
</evidence>
<keyword evidence="9" id="KW-1185">Reference proteome</keyword>
<dbReference type="PANTHER" id="PTHR15549:SF26">
    <property type="entry name" value="AXIAL BUDDING PATTERN PROTEIN 2-RELATED"/>
    <property type="match status" value="1"/>
</dbReference>
<dbReference type="VEuPathDB" id="FungiDB:P170DRAFT_434302"/>
<name>A0A2I2GI82_9EURO</name>
<dbReference type="STRING" id="1392250.A0A2I2GI82"/>
<evidence type="ECO:0000256" key="4">
    <source>
        <dbReference type="ARBA" id="ARBA00023136"/>
    </source>
</evidence>
<feature type="transmembrane region" description="Helical" evidence="6">
    <location>
        <begin position="164"/>
        <end position="186"/>
    </location>
</feature>
<dbReference type="GO" id="GO:0071944">
    <property type="term" value="C:cell periphery"/>
    <property type="evidence" value="ECO:0007669"/>
    <property type="project" value="UniProtKB-ARBA"/>
</dbReference>
<dbReference type="EMBL" id="MSFO01000002">
    <property type="protein sequence ID" value="PLB52588.1"/>
    <property type="molecule type" value="Genomic_DNA"/>
</dbReference>
<dbReference type="GeneID" id="36556383"/>
<dbReference type="GO" id="GO:0016020">
    <property type="term" value="C:membrane"/>
    <property type="evidence" value="ECO:0007669"/>
    <property type="project" value="UniProtKB-SubCell"/>
</dbReference>
<evidence type="ECO:0008006" key="10">
    <source>
        <dbReference type="Google" id="ProtNLM"/>
    </source>
</evidence>
<dbReference type="RefSeq" id="XP_024707890.1">
    <property type="nucleotide sequence ID" value="XM_024848684.1"/>
</dbReference>
<proteinExistence type="predicted"/>
<feature type="region of interest" description="Disordered" evidence="5">
    <location>
        <begin position="107"/>
        <end position="157"/>
    </location>
</feature>
<dbReference type="OrthoDB" id="4505626at2759"/>
<keyword evidence="2 6" id="KW-0812">Transmembrane</keyword>
<keyword evidence="4 6" id="KW-0472">Membrane</keyword>
<evidence type="ECO:0000256" key="7">
    <source>
        <dbReference type="SAM" id="SignalP"/>
    </source>
</evidence>
<keyword evidence="3 6" id="KW-1133">Transmembrane helix</keyword>
<dbReference type="Proteomes" id="UP000234275">
    <property type="component" value="Unassembled WGS sequence"/>
</dbReference>
<evidence type="ECO:0000256" key="1">
    <source>
        <dbReference type="ARBA" id="ARBA00004167"/>
    </source>
</evidence>
<sequence length="301" mass="31697">MKPLLLPLLLLQTTSTSAWTFTWRNASSASFLKNSHDPLPCTNIDQAEGQRFDFHPESDNYNFYIWATENCTGEYAGYTTPDVWRKKASQNLRSYLVDYGDGSGPKSTALVATSTAEASSTSSASTAEATSTSTSTPTGTAASSASASASTSPESNGAAISGGAIAGIVIAVVAGLSILGAGFFYLGRRARRGNSPSSSPSNPPSQPPQDMYASPGGNNSFAATAQYPPSLHHGGQTPQQSMGHYGDAASPLGHTQSPYMETTKLGSQKSWVELPGDDMMAELSNSRQVNELEGHSKMRYQ</sequence>
<evidence type="ECO:0000313" key="8">
    <source>
        <dbReference type="EMBL" id="PLB52588.1"/>
    </source>
</evidence>
<dbReference type="CDD" id="cd12087">
    <property type="entry name" value="TM_EGFR-like"/>
    <property type="match status" value="1"/>
</dbReference>
<comment type="subcellular location">
    <subcellularLocation>
        <location evidence="1">Membrane</location>
        <topology evidence="1">Single-pass membrane protein</topology>
    </subcellularLocation>
</comment>